<dbReference type="InterPro" id="IPR051398">
    <property type="entry name" value="Polysacch_Deacetylase"/>
</dbReference>
<dbReference type="GO" id="GO:0016810">
    <property type="term" value="F:hydrolase activity, acting on carbon-nitrogen (but not peptide) bonds"/>
    <property type="evidence" value="ECO:0007669"/>
    <property type="project" value="InterPro"/>
</dbReference>
<evidence type="ECO:0000256" key="1">
    <source>
        <dbReference type="ARBA" id="ARBA00004613"/>
    </source>
</evidence>
<dbReference type="CDD" id="cd10969">
    <property type="entry name" value="CE4_Ecf1_like_5s"/>
    <property type="match status" value="1"/>
</dbReference>
<dbReference type="PANTHER" id="PTHR34216:SF3">
    <property type="entry name" value="POLY-BETA-1,6-N-ACETYL-D-GLUCOSAMINE N-DEACETYLASE"/>
    <property type="match status" value="1"/>
</dbReference>
<dbReference type="Proteomes" id="UP000606463">
    <property type="component" value="Unassembled WGS sequence"/>
</dbReference>
<dbReference type="EMBL" id="DQVE01000050">
    <property type="protein sequence ID" value="HIP98680.1"/>
    <property type="molecule type" value="Genomic_DNA"/>
</dbReference>
<evidence type="ECO:0000313" key="5">
    <source>
        <dbReference type="Proteomes" id="UP000606463"/>
    </source>
</evidence>
<dbReference type="SUPFAM" id="SSF88713">
    <property type="entry name" value="Glycoside hydrolase/deacetylase"/>
    <property type="match status" value="1"/>
</dbReference>
<proteinExistence type="predicted"/>
<comment type="subcellular location">
    <subcellularLocation>
        <location evidence="1">Secreted</location>
    </subcellularLocation>
</comment>
<protein>
    <submittedName>
        <fullName evidence="4">Polysaccharide deacetylase</fullName>
    </submittedName>
</protein>
<evidence type="ECO:0000313" key="4">
    <source>
        <dbReference type="EMBL" id="HIP98680.1"/>
    </source>
</evidence>
<dbReference type="PANTHER" id="PTHR34216">
    <property type="match status" value="1"/>
</dbReference>
<gene>
    <name evidence="4" type="ORF">EYH37_04900</name>
</gene>
<dbReference type="InterPro" id="IPR002509">
    <property type="entry name" value="NODB_dom"/>
</dbReference>
<dbReference type="GO" id="GO:0005576">
    <property type="term" value="C:extracellular region"/>
    <property type="evidence" value="ECO:0007669"/>
    <property type="project" value="UniProtKB-SubCell"/>
</dbReference>
<dbReference type="InterPro" id="IPR011330">
    <property type="entry name" value="Glyco_hydro/deAcase_b/a-brl"/>
</dbReference>
<accession>A0A9D1CFA7</accession>
<sequence length="339" mass="40654">MSKVFVYTYHRIYERKSYDIGLGLFEFHLKVFKTFFEVLNWERFKAFLKGEYIPKKRAVFLTFDDGYADNYVYAYPLLKKYGLKAHLFITPSRISNSKRIRKTLFDYWRGKVALRELFQPKSMWEAQKEYFLKSYSEEFLTWEEIYQMGDVFSFGSHGISHSQGFVGKKVTEFVNRLNINRIYSLWNIYKPVKEGFPIFERKSDLVGPIGQVKREVLEFCEKFPKIGNWEEKLKKELERRFPEPLDFESKEAYKKRVEDDLKNAKRILEKKLGLEIDNFSYPWGDYSETLVTLVGKYYKYAFTVEKRNVKSGEHPLKIPRVYSVKDPFTFLKHLLVYSL</sequence>
<dbReference type="GO" id="GO:0005975">
    <property type="term" value="P:carbohydrate metabolic process"/>
    <property type="evidence" value="ECO:0007669"/>
    <property type="project" value="InterPro"/>
</dbReference>
<feature type="domain" description="NodB homology" evidence="3">
    <location>
        <begin position="54"/>
        <end position="162"/>
    </location>
</feature>
<comment type="caution">
    <text evidence="4">The sequence shown here is derived from an EMBL/GenBank/DDBJ whole genome shotgun (WGS) entry which is preliminary data.</text>
</comment>
<reference evidence="4" key="1">
    <citation type="journal article" date="2020" name="ISME J.">
        <title>Gammaproteobacteria mediating utilization of methyl-, sulfur- and petroleum organic compounds in deep ocean hydrothermal plumes.</title>
        <authorList>
            <person name="Zhou Z."/>
            <person name="Liu Y."/>
            <person name="Pan J."/>
            <person name="Cron B.R."/>
            <person name="Toner B.M."/>
            <person name="Anantharaman K."/>
            <person name="Breier J.A."/>
            <person name="Dick G.J."/>
            <person name="Li M."/>
        </authorList>
    </citation>
    <scope>NUCLEOTIDE SEQUENCE</scope>
    <source>
        <strain evidence="4">SZUA-1501</strain>
    </source>
</reference>
<evidence type="ECO:0000256" key="2">
    <source>
        <dbReference type="ARBA" id="ARBA00022729"/>
    </source>
</evidence>
<dbReference type="Gene3D" id="3.20.20.370">
    <property type="entry name" value="Glycoside hydrolase/deacetylase"/>
    <property type="match status" value="1"/>
</dbReference>
<dbReference type="Pfam" id="PF01522">
    <property type="entry name" value="Polysacc_deac_1"/>
    <property type="match status" value="1"/>
</dbReference>
<dbReference type="AlphaFoldDB" id="A0A9D1CFA7"/>
<name>A0A9D1CFA7_AQUAO</name>
<evidence type="ECO:0000259" key="3">
    <source>
        <dbReference type="Pfam" id="PF01522"/>
    </source>
</evidence>
<keyword evidence="2" id="KW-0732">Signal</keyword>
<organism evidence="4 5">
    <name type="scientific">Aquifex aeolicus</name>
    <dbReference type="NCBI Taxonomy" id="63363"/>
    <lineage>
        <taxon>Bacteria</taxon>
        <taxon>Pseudomonadati</taxon>
        <taxon>Aquificota</taxon>
        <taxon>Aquificia</taxon>
        <taxon>Aquificales</taxon>
        <taxon>Aquificaceae</taxon>
        <taxon>Aquifex</taxon>
    </lineage>
</organism>